<accession>A0AAN9EKZ4</accession>
<proteinExistence type="predicted"/>
<dbReference type="EMBL" id="JAYWIO010000005">
    <property type="protein sequence ID" value="KAK7259086.1"/>
    <property type="molecule type" value="Genomic_DNA"/>
</dbReference>
<feature type="compositionally biased region" description="Basic residues" evidence="1">
    <location>
        <begin position="155"/>
        <end position="165"/>
    </location>
</feature>
<dbReference type="PANTHER" id="PTHR31865:SF2">
    <property type="entry name" value="OSJNBA0004B13.24 PROTEIN"/>
    <property type="match status" value="1"/>
</dbReference>
<organism evidence="2 3">
    <name type="scientific">Crotalaria pallida</name>
    <name type="common">Smooth rattlebox</name>
    <name type="synonym">Crotalaria striata</name>
    <dbReference type="NCBI Taxonomy" id="3830"/>
    <lineage>
        <taxon>Eukaryota</taxon>
        <taxon>Viridiplantae</taxon>
        <taxon>Streptophyta</taxon>
        <taxon>Embryophyta</taxon>
        <taxon>Tracheophyta</taxon>
        <taxon>Spermatophyta</taxon>
        <taxon>Magnoliopsida</taxon>
        <taxon>eudicotyledons</taxon>
        <taxon>Gunneridae</taxon>
        <taxon>Pentapetalae</taxon>
        <taxon>rosids</taxon>
        <taxon>fabids</taxon>
        <taxon>Fabales</taxon>
        <taxon>Fabaceae</taxon>
        <taxon>Papilionoideae</taxon>
        <taxon>50 kb inversion clade</taxon>
        <taxon>genistoids sensu lato</taxon>
        <taxon>core genistoids</taxon>
        <taxon>Crotalarieae</taxon>
        <taxon>Crotalaria</taxon>
    </lineage>
</organism>
<gene>
    <name evidence="2" type="ORF">RIF29_24682</name>
</gene>
<dbReference type="AlphaFoldDB" id="A0AAN9EKZ4"/>
<sequence>MASDESMMTFQSSFQDEEFDDDDDVFDHHHLHQHEHHPHPHNLSRLSVCTSSTLCDVDDDVDVDVDNAMSMYVSQLSIESFDADGEFSDTKEEVTPQGLTLSSDSENEVGSCYSLPATPPRKRSNNNNNHVGYASDNEVAQKGVVKTKNNDPMRSRSRRTRRGNNHSRWGVNSNNSLEGSKKSMKKKKEEEHVMVQGFISGESDQSVGGGSNGTGVMVITRPKGGRRSLCMDLEEVKACRDLGFELEHERMLDTMPSHLSFSNSTLDTSSGGTSPIANWRISAPGDDPRDVKARLKVWAQAVAIASTSKYGT</sequence>
<evidence type="ECO:0000313" key="3">
    <source>
        <dbReference type="Proteomes" id="UP001372338"/>
    </source>
</evidence>
<evidence type="ECO:0000313" key="2">
    <source>
        <dbReference type="EMBL" id="KAK7259086.1"/>
    </source>
</evidence>
<keyword evidence="3" id="KW-1185">Reference proteome</keyword>
<comment type="caution">
    <text evidence="2">The sequence shown here is derived from an EMBL/GenBank/DDBJ whole genome shotgun (WGS) entry which is preliminary data.</text>
</comment>
<dbReference type="Proteomes" id="UP001372338">
    <property type="component" value="Unassembled WGS sequence"/>
</dbReference>
<feature type="compositionally biased region" description="Polar residues" evidence="1">
    <location>
        <begin position="263"/>
        <end position="276"/>
    </location>
</feature>
<name>A0AAN9EKZ4_CROPI</name>
<dbReference type="PANTHER" id="PTHR31865">
    <property type="entry name" value="OSJNBA0071G03.3 PROTEIN"/>
    <property type="match status" value="1"/>
</dbReference>
<protein>
    <submittedName>
        <fullName evidence="2">Uncharacterized protein</fullName>
    </submittedName>
</protein>
<evidence type="ECO:0000256" key="1">
    <source>
        <dbReference type="SAM" id="MobiDB-lite"/>
    </source>
</evidence>
<feature type="region of interest" description="Disordered" evidence="1">
    <location>
        <begin position="263"/>
        <end position="287"/>
    </location>
</feature>
<reference evidence="2 3" key="1">
    <citation type="submission" date="2024-01" db="EMBL/GenBank/DDBJ databases">
        <title>The genomes of 5 underutilized Papilionoideae crops provide insights into root nodulation and disease resistanc.</title>
        <authorList>
            <person name="Yuan L."/>
        </authorList>
    </citation>
    <scope>NUCLEOTIDE SEQUENCE [LARGE SCALE GENOMIC DNA]</scope>
    <source>
        <strain evidence="2">ZHUSHIDOU_FW_LH</strain>
        <tissue evidence="2">Leaf</tissue>
    </source>
</reference>
<feature type="region of interest" description="Disordered" evidence="1">
    <location>
        <begin position="87"/>
        <end position="186"/>
    </location>
</feature>